<dbReference type="RefSeq" id="WP_356496629.1">
    <property type="nucleotide sequence ID" value="NZ_JBEXEF010000241.1"/>
</dbReference>
<accession>A0ABV2U480</accession>
<dbReference type="InterPro" id="IPR000182">
    <property type="entry name" value="GNAT_dom"/>
</dbReference>
<dbReference type="PANTHER" id="PTHR43328:SF1">
    <property type="entry name" value="N-ACETYLTRANSFERASE DOMAIN-CONTAINING PROTEIN"/>
    <property type="match status" value="1"/>
</dbReference>
<evidence type="ECO:0000313" key="2">
    <source>
        <dbReference type="EMBL" id="MET8432286.1"/>
    </source>
</evidence>
<evidence type="ECO:0000313" key="3">
    <source>
        <dbReference type="Proteomes" id="UP001550044"/>
    </source>
</evidence>
<sequence length="174" mass="19011">MSVAEVTLREVRGSDLPLFYAYMCDPESVRTAAFTSEDPTDRAAFDAHWRRLLADRTIVIRTVLADGAVVGNAGVYGPEGDRQVTYWIDRAHWGRGLATAALRALLDAVPERPLHARAAADNTGSRRVLEKCGFTVTGEDRGFAHARGELTDELLFTLAPPAGRTPDEGRSTTR</sequence>
<protein>
    <submittedName>
        <fullName evidence="2">GNAT family N-acetyltransferase</fullName>
    </submittedName>
</protein>
<dbReference type="Pfam" id="PF13302">
    <property type="entry name" value="Acetyltransf_3"/>
    <property type="match status" value="1"/>
</dbReference>
<comment type="caution">
    <text evidence="2">The sequence shown here is derived from an EMBL/GenBank/DDBJ whole genome shotgun (WGS) entry which is preliminary data.</text>
</comment>
<organism evidence="2 3">
    <name type="scientific">Streptomyces sp. 900116325</name>
    <dbReference type="NCBI Taxonomy" id="3154295"/>
    <lineage>
        <taxon>Bacteria</taxon>
        <taxon>Bacillati</taxon>
        <taxon>Actinomycetota</taxon>
        <taxon>Actinomycetes</taxon>
        <taxon>Kitasatosporales</taxon>
        <taxon>Streptomycetaceae</taxon>
        <taxon>Streptomyces</taxon>
    </lineage>
</organism>
<dbReference type="InterPro" id="IPR016181">
    <property type="entry name" value="Acyl_CoA_acyltransferase"/>
</dbReference>
<proteinExistence type="predicted"/>
<name>A0ABV2U480_9ACTN</name>
<feature type="domain" description="N-acetyltransferase" evidence="1">
    <location>
        <begin position="6"/>
        <end position="157"/>
    </location>
</feature>
<keyword evidence="3" id="KW-1185">Reference proteome</keyword>
<dbReference type="SUPFAM" id="SSF55729">
    <property type="entry name" value="Acyl-CoA N-acyltransferases (Nat)"/>
    <property type="match status" value="1"/>
</dbReference>
<dbReference type="PANTHER" id="PTHR43328">
    <property type="entry name" value="ACETYLTRANSFERASE-RELATED"/>
    <property type="match status" value="1"/>
</dbReference>
<dbReference type="Gene3D" id="3.40.630.30">
    <property type="match status" value="1"/>
</dbReference>
<gene>
    <name evidence="2" type="ORF">ABZV61_05675</name>
</gene>
<dbReference type="EMBL" id="JBEXIP010000003">
    <property type="protein sequence ID" value="MET8432286.1"/>
    <property type="molecule type" value="Genomic_DNA"/>
</dbReference>
<dbReference type="PROSITE" id="PS51186">
    <property type="entry name" value="GNAT"/>
    <property type="match status" value="1"/>
</dbReference>
<dbReference type="Proteomes" id="UP001550044">
    <property type="component" value="Unassembled WGS sequence"/>
</dbReference>
<evidence type="ECO:0000259" key="1">
    <source>
        <dbReference type="PROSITE" id="PS51186"/>
    </source>
</evidence>
<reference evidence="2 3" key="1">
    <citation type="submission" date="2024-06" db="EMBL/GenBank/DDBJ databases">
        <title>The Natural Products Discovery Center: Release of the First 8490 Sequenced Strains for Exploring Actinobacteria Biosynthetic Diversity.</title>
        <authorList>
            <person name="Kalkreuter E."/>
            <person name="Kautsar S.A."/>
            <person name="Yang D."/>
            <person name="Bader C.D."/>
            <person name="Teijaro C.N."/>
            <person name="Fluegel L."/>
            <person name="Davis C.M."/>
            <person name="Simpson J.R."/>
            <person name="Lauterbach L."/>
            <person name="Steele A.D."/>
            <person name="Gui C."/>
            <person name="Meng S."/>
            <person name="Li G."/>
            <person name="Viehrig K."/>
            <person name="Ye F."/>
            <person name="Su P."/>
            <person name="Kiefer A.F."/>
            <person name="Nichols A."/>
            <person name="Cepeda A.J."/>
            <person name="Yan W."/>
            <person name="Fan B."/>
            <person name="Jiang Y."/>
            <person name="Adhikari A."/>
            <person name="Zheng C.-J."/>
            <person name="Schuster L."/>
            <person name="Cowan T.M."/>
            <person name="Smanski M.J."/>
            <person name="Chevrette M.G."/>
            <person name="De Carvalho L.P.S."/>
            <person name="Shen B."/>
        </authorList>
    </citation>
    <scope>NUCLEOTIDE SEQUENCE [LARGE SCALE GENOMIC DNA]</scope>
    <source>
        <strain evidence="2 3">NPDC005137</strain>
    </source>
</reference>